<feature type="transmembrane region" description="Helical" evidence="2">
    <location>
        <begin position="132"/>
        <end position="150"/>
    </location>
</feature>
<dbReference type="OrthoDB" id="9814202at2"/>
<dbReference type="Gene3D" id="3.20.20.450">
    <property type="entry name" value="EAL domain"/>
    <property type="match status" value="1"/>
</dbReference>
<gene>
    <name evidence="5" type="ORF">BJF91_12015</name>
</gene>
<dbReference type="PROSITE" id="PS50883">
    <property type="entry name" value="EAL"/>
    <property type="match status" value="1"/>
</dbReference>
<keyword evidence="2" id="KW-0812">Transmembrane</keyword>
<reference evidence="5 6" key="1">
    <citation type="submission" date="2016-09" db="EMBL/GenBank/DDBJ databases">
        <title>Rhizobium oryziradicis sp. nov., isolated from the root of rice.</title>
        <authorList>
            <person name="Zhao J."/>
            <person name="Zhang X."/>
        </authorList>
    </citation>
    <scope>NUCLEOTIDE SEQUENCE [LARGE SCALE GENOMIC DNA]</scope>
    <source>
        <strain evidence="5 6">14971</strain>
    </source>
</reference>
<evidence type="ECO:0000313" key="6">
    <source>
        <dbReference type="Proteomes" id="UP000185598"/>
    </source>
</evidence>
<dbReference type="PROSITE" id="PS50887">
    <property type="entry name" value="GGDEF"/>
    <property type="match status" value="1"/>
</dbReference>
<dbReference type="InterPro" id="IPR052155">
    <property type="entry name" value="Biofilm_reg_signaling"/>
</dbReference>
<dbReference type="Gene3D" id="3.30.70.270">
    <property type="match status" value="1"/>
</dbReference>
<evidence type="ECO:0000259" key="4">
    <source>
        <dbReference type="PROSITE" id="PS50887"/>
    </source>
</evidence>
<dbReference type="SMART" id="SM00052">
    <property type="entry name" value="EAL"/>
    <property type="match status" value="1"/>
</dbReference>
<evidence type="ECO:0000256" key="2">
    <source>
        <dbReference type="SAM" id="Phobius"/>
    </source>
</evidence>
<dbReference type="Pfam" id="PF00990">
    <property type="entry name" value="GGDEF"/>
    <property type="match status" value="1"/>
</dbReference>
<dbReference type="AlphaFoldDB" id="A0A1Q9A651"/>
<dbReference type="InterPro" id="IPR001633">
    <property type="entry name" value="EAL_dom"/>
</dbReference>
<feature type="coiled-coil region" evidence="1">
    <location>
        <begin position="211"/>
        <end position="241"/>
    </location>
</feature>
<dbReference type="InterPro" id="IPR035919">
    <property type="entry name" value="EAL_sf"/>
</dbReference>
<feature type="domain" description="EAL" evidence="3">
    <location>
        <begin position="411"/>
        <end position="661"/>
    </location>
</feature>
<dbReference type="SMART" id="SM00267">
    <property type="entry name" value="GGDEF"/>
    <property type="match status" value="1"/>
</dbReference>
<feature type="transmembrane region" description="Helical" evidence="2">
    <location>
        <begin position="106"/>
        <end position="126"/>
    </location>
</feature>
<accession>A0A1Q9A651</accession>
<dbReference type="EMBL" id="MKIN01000021">
    <property type="protein sequence ID" value="OLP50060.1"/>
    <property type="molecule type" value="Genomic_DNA"/>
</dbReference>
<keyword evidence="1" id="KW-0175">Coiled coil</keyword>
<dbReference type="SUPFAM" id="SSF55073">
    <property type="entry name" value="Nucleotide cyclase"/>
    <property type="match status" value="1"/>
</dbReference>
<evidence type="ECO:0000259" key="3">
    <source>
        <dbReference type="PROSITE" id="PS50883"/>
    </source>
</evidence>
<dbReference type="InterPro" id="IPR000160">
    <property type="entry name" value="GGDEF_dom"/>
</dbReference>
<name>A0A1Q9A651_9HYPH</name>
<feature type="transmembrane region" description="Helical" evidence="2">
    <location>
        <begin position="41"/>
        <end position="58"/>
    </location>
</feature>
<feature type="transmembrane region" description="Helical" evidence="2">
    <location>
        <begin position="179"/>
        <end position="198"/>
    </location>
</feature>
<dbReference type="SUPFAM" id="SSF141868">
    <property type="entry name" value="EAL domain-like"/>
    <property type="match status" value="1"/>
</dbReference>
<dbReference type="InterPro" id="IPR029787">
    <property type="entry name" value="Nucleotide_cyclase"/>
</dbReference>
<dbReference type="Proteomes" id="UP000185598">
    <property type="component" value="Unassembled WGS sequence"/>
</dbReference>
<keyword evidence="2" id="KW-1133">Transmembrane helix</keyword>
<dbReference type="STRING" id="887144.BJF91_12015"/>
<sequence length="668" mass="73720">MSVSFSSRRLTTALLRFFTVPNDNPDLTLAQYQAFSKQIPLLYFILVTNMISLCWTHWHLAPALLTRDLSGGFIFLCVIRTGLWWWRRKQPIDAATAYRRLRSTNWLAAPIAVFCSFWSLSLLPYGDAYHRAHVAFFMAITVVGCIFCLMNLRSAAFIVAIIVNVAITVFFVATGEQTLMATGVNVALVSCALISILLSQYKDFEHLYTTRQAMHQRKEALKEQNEAITRLSDENLRLANLDSLTLVPNRRSFFDTVDRAFTQARDSDFSFAVGVLDLDGFKPVNDLHGHSAGDKVLVDIAERLRVLSGQDWLVARLGGDEFGLVIDGPISREKLEKIGAEVCAVVCLPIAIGAGSVQVTGSVGFAVYPTDGASGQEIYEKADYALYSAKRQRRGGTIIFEGAQALEMSRQKAVEEAFLTANLTEEISLFYQPIVDLVSGRCLGFEALARWISLTVGPVSPAQFVPIAEHTGRIGFITRHLLKMALEQAVNWPAGTFLSFNLSANDLTSREGVLRLIAIIEAGQVNPASIVFEITETAVMQDVEQARASVALLRQFGVGVALDDFGTGYSSLSQVHNMPLTKLKIDRSFVQNIETSAASQKIVRSVIALSQDIGLDVIVEGVETEGQAAVLKRMGAEVVQGFLYSEPMPAEMVQFWLEGGQTKRRHRI</sequence>
<dbReference type="InterPro" id="IPR043128">
    <property type="entry name" value="Rev_trsase/Diguanyl_cyclase"/>
</dbReference>
<dbReference type="PANTHER" id="PTHR44757">
    <property type="entry name" value="DIGUANYLATE CYCLASE DGCP"/>
    <property type="match status" value="1"/>
</dbReference>
<protein>
    <recommendedName>
        <fullName evidence="7">Histidine kinase</fullName>
    </recommendedName>
</protein>
<dbReference type="NCBIfam" id="TIGR00254">
    <property type="entry name" value="GGDEF"/>
    <property type="match status" value="1"/>
</dbReference>
<evidence type="ECO:0000313" key="5">
    <source>
        <dbReference type="EMBL" id="OLP50060.1"/>
    </source>
</evidence>
<feature type="transmembrane region" description="Helical" evidence="2">
    <location>
        <begin position="155"/>
        <end position="173"/>
    </location>
</feature>
<dbReference type="PANTHER" id="PTHR44757:SF2">
    <property type="entry name" value="BIOFILM ARCHITECTURE MAINTENANCE PROTEIN MBAA"/>
    <property type="match status" value="1"/>
</dbReference>
<dbReference type="CDD" id="cd01949">
    <property type="entry name" value="GGDEF"/>
    <property type="match status" value="1"/>
</dbReference>
<proteinExistence type="predicted"/>
<evidence type="ECO:0008006" key="7">
    <source>
        <dbReference type="Google" id="ProtNLM"/>
    </source>
</evidence>
<feature type="domain" description="GGDEF" evidence="4">
    <location>
        <begin position="269"/>
        <end position="402"/>
    </location>
</feature>
<keyword evidence="2" id="KW-0472">Membrane</keyword>
<dbReference type="CDD" id="cd01948">
    <property type="entry name" value="EAL"/>
    <property type="match status" value="1"/>
</dbReference>
<comment type="caution">
    <text evidence="5">The sequence shown here is derived from an EMBL/GenBank/DDBJ whole genome shotgun (WGS) entry which is preliminary data.</text>
</comment>
<evidence type="ECO:0000256" key="1">
    <source>
        <dbReference type="SAM" id="Coils"/>
    </source>
</evidence>
<dbReference type="Pfam" id="PF00563">
    <property type="entry name" value="EAL"/>
    <property type="match status" value="1"/>
</dbReference>
<feature type="transmembrane region" description="Helical" evidence="2">
    <location>
        <begin position="70"/>
        <end position="86"/>
    </location>
</feature>
<keyword evidence="6" id="KW-1185">Reference proteome</keyword>
<organism evidence="5 6">
    <name type="scientific">Allorhizobium taibaishanense</name>
    <dbReference type="NCBI Taxonomy" id="887144"/>
    <lineage>
        <taxon>Bacteria</taxon>
        <taxon>Pseudomonadati</taxon>
        <taxon>Pseudomonadota</taxon>
        <taxon>Alphaproteobacteria</taxon>
        <taxon>Hyphomicrobiales</taxon>
        <taxon>Rhizobiaceae</taxon>
        <taxon>Rhizobium/Agrobacterium group</taxon>
        <taxon>Allorhizobium</taxon>
    </lineage>
</organism>